<proteinExistence type="predicted"/>
<gene>
    <name evidence="1" type="ORF">CAL19_09360</name>
</gene>
<dbReference type="OrthoDB" id="7030114at2"/>
<organism evidence="1 2">
    <name type="scientific">Bordetella genomosp. 7</name>
    <dbReference type="NCBI Taxonomy" id="1416805"/>
    <lineage>
        <taxon>Bacteria</taxon>
        <taxon>Pseudomonadati</taxon>
        <taxon>Pseudomonadota</taxon>
        <taxon>Betaproteobacteria</taxon>
        <taxon>Burkholderiales</taxon>
        <taxon>Alcaligenaceae</taxon>
        <taxon>Bordetella</taxon>
    </lineage>
</organism>
<sequence>MSDPTQNFVPQDTSTINIDDERECRYWSERCGVTPEQLQEAVHQVGPSADAVLSYLATPATGRTS</sequence>
<dbReference type="RefSeq" id="WP_026637981.1">
    <property type="nucleotide sequence ID" value="NZ_NEVI01000014.1"/>
</dbReference>
<reference evidence="2" key="1">
    <citation type="submission" date="2017-05" db="EMBL/GenBank/DDBJ databases">
        <title>Complete and WGS of Bordetella genogroups.</title>
        <authorList>
            <person name="Spilker T."/>
            <person name="Lipuma J."/>
        </authorList>
    </citation>
    <scope>NUCLEOTIDE SEQUENCE [LARGE SCALE GENOMIC DNA]</scope>
    <source>
        <strain evidence="2">AU18089</strain>
    </source>
</reference>
<comment type="caution">
    <text evidence="1">The sequence shown here is derived from an EMBL/GenBank/DDBJ whole genome shotgun (WGS) entry which is preliminary data.</text>
</comment>
<protein>
    <submittedName>
        <fullName evidence="1">DUF3606 domain-containing protein</fullName>
    </submittedName>
</protein>
<dbReference type="Pfam" id="PF12244">
    <property type="entry name" value="DUF3606"/>
    <property type="match status" value="1"/>
</dbReference>
<evidence type="ECO:0000313" key="2">
    <source>
        <dbReference type="Proteomes" id="UP000216947"/>
    </source>
</evidence>
<name>A0A261RCN8_9BORD</name>
<accession>A0A261RCN8</accession>
<keyword evidence="2" id="KW-1185">Reference proteome</keyword>
<dbReference type="Proteomes" id="UP000216947">
    <property type="component" value="Unassembled WGS sequence"/>
</dbReference>
<dbReference type="InterPro" id="IPR022037">
    <property type="entry name" value="DUF3606"/>
</dbReference>
<dbReference type="EMBL" id="NEVK01000004">
    <property type="protein sequence ID" value="OZI22711.1"/>
    <property type="molecule type" value="Genomic_DNA"/>
</dbReference>
<evidence type="ECO:0000313" key="1">
    <source>
        <dbReference type="EMBL" id="OZI22711.1"/>
    </source>
</evidence>
<dbReference type="AlphaFoldDB" id="A0A261RCN8"/>